<dbReference type="Pfam" id="PF00486">
    <property type="entry name" value="Trans_reg_C"/>
    <property type="match status" value="1"/>
</dbReference>
<dbReference type="InterPro" id="IPR001789">
    <property type="entry name" value="Sig_transdc_resp-reg_receiver"/>
</dbReference>
<evidence type="ECO:0000259" key="10">
    <source>
        <dbReference type="PROSITE" id="PS51755"/>
    </source>
</evidence>
<dbReference type="AlphaFoldDB" id="A0A0A3IL44"/>
<protein>
    <submittedName>
        <fullName evidence="11">PhoB family transcriptional regulator</fullName>
    </submittedName>
</protein>
<evidence type="ECO:0000256" key="4">
    <source>
        <dbReference type="ARBA" id="ARBA00023015"/>
    </source>
</evidence>
<reference evidence="11 12" key="1">
    <citation type="submission" date="2014-02" db="EMBL/GenBank/DDBJ databases">
        <title>Draft genome sequence of Lysinibacillus odysseyi NBRC 100172.</title>
        <authorList>
            <person name="Zhang F."/>
            <person name="Wang G."/>
            <person name="Zhang L."/>
        </authorList>
    </citation>
    <scope>NUCLEOTIDE SEQUENCE [LARGE SCALE GENOMIC DNA]</scope>
    <source>
        <strain evidence="11 12">NBRC 100172</strain>
    </source>
</reference>
<keyword evidence="2 7" id="KW-0597">Phosphoprotein</keyword>
<feature type="domain" description="Response regulatory" evidence="9">
    <location>
        <begin position="4"/>
        <end position="117"/>
    </location>
</feature>
<dbReference type="Gene3D" id="3.40.50.2300">
    <property type="match status" value="1"/>
</dbReference>
<dbReference type="InterPro" id="IPR036388">
    <property type="entry name" value="WH-like_DNA-bd_sf"/>
</dbReference>
<evidence type="ECO:0000313" key="12">
    <source>
        <dbReference type="Proteomes" id="UP000030437"/>
    </source>
</evidence>
<keyword evidence="6" id="KW-0804">Transcription</keyword>
<keyword evidence="12" id="KW-1185">Reference proteome</keyword>
<dbReference type="GO" id="GO:0006355">
    <property type="term" value="P:regulation of DNA-templated transcription"/>
    <property type="evidence" value="ECO:0007669"/>
    <property type="project" value="InterPro"/>
</dbReference>
<dbReference type="InterPro" id="IPR001867">
    <property type="entry name" value="OmpR/PhoB-type_DNA-bd"/>
</dbReference>
<dbReference type="GO" id="GO:0005829">
    <property type="term" value="C:cytosol"/>
    <property type="evidence" value="ECO:0007669"/>
    <property type="project" value="TreeGrafter"/>
</dbReference>
<dbReference type="CDD" id="cd00383">
    <property type="entry name" value="trans_reg_C"/>
    <property type="match status" value="1"/>
</dbReference>
<dbReference type="SMART" id="SM00862">
    <property type="entry name" value="Trans_reg_C"/>
    <property type="match status" value="1"/>
</dbReference>
<proteinExistence type="predicted"/>
<dbReference type="GO" id="GO:0032993">
    <property type="term" value="C:protein-DNA complex"/>
    <property type="evidence" value="ECO:0007669"/>
    <property type="project" value="TreeGrafter"/>
</dbReference>
<dbReference type="Gene3D" id="6.10.250.690">
    <property type="match status" value="1"/>
</dbReference>
<dbReference type="SMART" id="SM00448">
    <property type="entry name" value="REC"/>
    <property type="match status" value="1"/>
</dbReference>
<dbReference type="RefSeq" id="WP_036153952.1">
    <property type="nucleotide sequence ID" value="NZ_AVCX01000007.1"/>
</dbReference>
<dbReference type="SUPFAM" id="SSF52172">
    <property type="entry name" value="CheY-like"/>
    <property type="match status" value="1"/>
</dbReference>
<accession>A0A0A3IL44</accession>
<feature type="modified residue" description="4-aspartylphosphate" evidence="7">
    <location>
        <position position="53"/>
    </location>
</feature>
<dbReference type="OrthoDB" id="9790442at2"/>
<dbReference type="SUPFAM" id="SSF46894">
    <property type="entry name" value="C-terminal effector domain of the bipartite response regulators"/>
    <property type="match status" value="1"/>
</dbReference>
<dbReference type="PROSITE" id="PS50110">
    <property type="entry name" value="RESPONSE_REGULATORY"/>
    <property type="match status" value="1"/>
</dbReference>
<dbReference type="GO" id="GO:0000976">
    <property type="term" value="F:transcription cis-regulatory region binding"/>
    <property type="evidence" value="ECO:0007669"/>
    <property type="project" value="TreeGrafter"/>
</dbReference>
<dbReference type="Proteomes" id="UP000030437">
    <property type="component" value="Unassembled WGS sequence"/>
</dbReference>
<dbReference type="GO" id="GO:0000156">
    <property type="term" value="F:phosphorelay response regulator activity"/>
    <property type="evidence" value="ECO:0007669"/>
    <property type="project" value="TreeGrafter"/>
</dbReference>
<evidence type="ECO:0000256" key="3">
    <source>
        <dbReference type="ARBA" id="ARBA00023012"/>
    </source>
</evidence>
<dbReference type="CDD" id="cd17574">
    <property type="entry name" value="REC_OmpR"/>
    <property type="match status" value="1"/>
</dbReference>
<dbReference type="eggNOG" id="COG0745">
    <property type="taxonomic scope" value="Bacteria"/>
</dbReference>
<comment type="caution">
    <text evidence="11">The sequence shown here is derived from an EMBL/GenBank/DDBJ whole genome shotgun (WGS) entry which is preliminary data.</text>
</comment>
<dbReference type="STRING" id="1220589.CD32_09765"/>
<dbReference type="FunFam" id="3.40.50.2300:FF:000001">
    <property type="entry name" value="DNA-binding response regulator PhoB"/>
    <property type="match status" value="1"/>
</dbReference>
<evidence type="ECO:0000256" key="2">
    <source>
        <dbReference type="ARBA" id="ARBA00022553"/>
    </source>
</evidence>
<dbReference type="PANTHER" id="PTHR48111">
    <property type="entry name" value="REGULATOR OF RPOS"/>
    <property type="match status" value="1"/>
</dbReference>
<keyword evidence="4" id="KW-0805">Transcription regulation</keyword>
<dbReference type="InterPro" id="IPR016032">
    <property type="entry name" value="Sig_transdc_resp-reg_C-effctor"/>
</dbReference>
<dbReference type="PANTHER" id="PTHR48111:SF10">
    <property type="entry name" value="STAGE 0 SPORULATION PROTEIN A HOMOLOG"/>
    <property type="match status" value="1"/>
</dbReference>
<feature type="DNA-binding region" description="OmpR/PhoB-type" evidence="8">
    <location>
        <begin position="129"/>
        <end position="228"/>
    </location>
</feature>
<gene>
    <name evidence="11" type="ORF">CD32_09765</name>
</gene>
<dbReference type="Gene3D" id="1.10.10.10">
    <property type="entry name" value="Winged helix-like DNA-binding domain superfamily/Winged helix DNA-binding domain"/>
    <property type="match status" value="1"/>
</dbReference>
<feature type="domain" description="OmpR/PhoB-type" evidence="10">
    <location>
        <begin position="129"/>
        <end position="228"/>
    </location>
</feature>
<evidence type="ECO:0000313" key="11">
    <source>
        <dbReference type="EMBL" id="KGR85491.1"/>
    </source>
</evidence>
<evidence type="ECO:0000256" key="7">
    <source>
        <dbReference type="PROSITE-ProRule" id="PRU00169"/>
    </source>
</evidence>
<evidence type="ECO:0000256" key="1">
    <source>
        <dbReference type="ARBA" id="ARBA00004496"/>
    </source>
</evidence>
<organism evidence="11 12">
    <name type="scientific">Lysinibacillus odysseyi 34hs-1 = NBRC 100172</name>
    <dbReference type="NCBI Taxonomy" id="1220589"/>
    <lineage>
        <taxon>Bacteria</taxon>
        <taxon>Bacillati</taxon>
        <taxon>Bacillota</taxon>
        <taxon>Bacilli</taxon>
        <taxon>Bacillales</taxon>
        <taxon>Bacillaceae</taxon>
        <taxon>Lysinibacillus</taxon>
    </lineage>
</organism>
<keyword evidence="3" id="KW-0902">Two-component regulatory system</keyword>
<evidence type="ECO:0000256" key="6">
    <source>
        <dbReference type="ARBA" id="ARBA00023163"/>
    </source>
</evidence>
<dbReference type="FunFam" id="1.10.10.10:FF:000018">
    <property type="entry name" value="DNA-binding response regulator ResD"/>
    <property type="match status" value="1"/>
</dbReference>
<dbReference type="Pfam" id="PF00072">
    <property type="entry name" value="Response_reg"/>
    <property type="match status" value="1"/>
</dbReference>
<evidence type="ECO:0000256" key="8">
    <source>
        <dbReference type="PROSITE-ProRule" id="PRU01091"/>
    </source>
</evidence>
<dbReference type="PROSITE" id="PS51755">
    <property type="entry name" value="OMPR_PHOB"/>
    <property type="match status" value="1"/>
</dbReference>
<comment type="subcellular location">
    <subcellularLocation>
        <location evidence="1">Cytoplasm</location>
    </subcellularLocation>
</comment>
<dbReference type="EMBL" id="JPVP01000054">
    <property type="protein sequence ID" value="KGR85491.1"/>
    <property type="molecule type" value="Genomic_DNA"/>
</dbReference>
<name>A0A0A3IL44_9BACI</name>
<dbReference type="InterPro" id="IPR039420">
    <property type="entry name" value="WalR-like"/>
</dbReference>
<dbReference type="InterPro" id="IPR011006">
    <property type="entry name" value="CheY-like_superfamily"/>
</dbReference>
<evidence type="ECO:0000259" key="9">
    <source>
        <dbReference type="PROSITE" id="PS50110"/>
    </source>
</evidence>
<keyword evidence="5 8" id="KW-0238">DNA-binding</keyword>
<sequence>MSNNILIVDDDREIAKLAEIYMRNEGYHVSQAQDGLEALHIIEHVPVDLIILDVMMPNMDGLELCKRIRINNQVPILMLSAKVQDMDKIIGLMTGADDYMIKPFNPLELAARVKALLRRSNYTPVGMNKDVIRISSIEIDKKSHKVNANGKEIKLTSIEFEILYLLAKSQGTVYSSEEIFEKVWKEKSMGSNKTVMVHIKNIRDKMDAAIPGETMIQTIWGVGYKIDKSP</sequence>
<evidence type="ECO:0000256" key="5">
    <source>
        <dbReference type="ARBA" id="ARBA00023125"/>
    </source>
</evidence>